<dbReference type="GO" id="GO:0030267">
    <property type="term" value="F:glyoxylate reductase (NADPH) activity"/>
    <property type="evidence" value="ECO:0007669"/>
    <property type="project" value="TreeGrafter"/>
</dbReference>
<dbReference type="GO" id="GO:0005829">
    <property type="term" value="C:cytosol"/>
    <property type="evidence" value="ECO:0007669"/>
    <property type="project" value="TreeGrafter"/>
</dbReference>
<dbReference type="EMBL" id="ML004443">
    <property type="protein sequence ID" value="RKP31342.1"/>
    <property type="molecule type" value="Genomic_DNA"/>
</dbReference>
<dbReference type="Gene3D" id="3.40.50.720">
    <property type="entry name" value="NAD(P)-binding Rossmann-like Domain"/>
    <property type="match status" value="2"/>
</dbReference>
<dbReference type="PANTHER" id="PTHR10996">
    <property type="entry name" value="2-HYDROXYACID DEHYDROGENASE-RELATED"/>
    <property type="match status" value="1"/>
</dbReference>
<dbReference type="PANTHER" id="PTHR10996:SF178">
    <property type="entry name" value="2-HYDROXYACID DEHYDROGENASE YGL185C-RELATED"/>
    <property type="match status" value="1"/>
</dbReference>
<evidence type="ECO:0000259" key="5">
    <source>
        <dbReference type="Pfam" id="PF02826"/>
    </source>
</evidence>
<dbReference type="SUPFAM" id="SSF52283">
    <property type="entry name" value="Formate/glycerate dehydrogenase catalytic domain-like"/>
    <property type="match status" value="1"/>
</dbReference>
<dbReference type="AlphaFoldDB" id="A0A4P9ZG18"/>
<dbReference type="SUPFAM" id="SSF51735">
    <property type="entry name" value="NAD(P)-binding Rossmann-fold domains"/>
    <property type="match status" value="1"/>
</dbReference>
<dbReference type="InterPro" id="IPR006139">
    <property type="entry name" value="D-isomer_2_OHA_DH_cat_dom"/>
</dbReference>
<comment type="similarity">
    <text evidence="3">Belongs to the D-isomer specific 2-hydroxyacid dehydrogenase family.</text>
</comment>
<evidence type="ECO:0000256" key="1">
    <source>
        <dbReference type="ARBA" id="ARBA00023002"/>
    </source>
</evidence>
<evidence type="ECO:0000313" key="7">
    <source>
        <dbReference type="Proteomes" id="UP000268321"/>
    </source>
</evidence>
<keyword evidence="7" id="KW-1185">Reference proteome</keyword>
<evidence type="ECO:0000256" key="3">
    <source>
        <dbReference type="RuleBase" id="RU003719"/>
    </source>
</evidence>
<sequence>MSKKKVLFIGDLNIDLPQYKHFSQKFECIHYSIPLIKEEMIAAFQNKFSNIDAIYGAWLGFMPYQGFQGDLLESAPQSLKIIAICSVGYDGYDSVRMREKGMLLTNVPSDGSAEPVADLVLYNTLAAFRNFKMSTNAFLANLNHTVQARHAQASASFSSATGKLSELVVKPGYSFGHKITNMPCSSPKGHHVVIVGFGKVGRTIGERLSLIGMHIHYVKRSPLSESDACALGYQAQYHASIEDAAAIADLVVVACPSSPETYRLLNRDTFNRFAKPVRVINVGRGLVIDEQALVDALKEGKVVFAGLDVFENEPKVHPDLLGRDDVILTPHVGGSTVENFNYTSVVAMQNIEAILEGREALTLVN</sequence>
<dbReference type="GO" id="GO:0051287">
    <property type="term" value="F:NAD binding"/>
    <property type="evidence" value="ECO:0007669"/>
    <property type="project" value="InterPro"/>
</dbReference>
<accession>A0A4P9ZG18</accession>
<dbReference type="OrthoDB" id="298012at2759"/>
<feature type="domain" description="D-isomer specific 2-hydroxyacid dehydrogenase NAD-binding" evidence="5">
    <location>
        <begin position="180"/>
        <end position="333"/>
    </location>
</feature>
<name>A0A4P9ZG18_9ASCO</name>
<dbReference type="InterPro" id="IPR050223">
    <property type="entry name" value="D-isomer_2-hydroxyacid_DH"/>
</dbReference>
<dbReference type="Pfam" id="PF02826">
    <property type="entry name" value="2-Hacid_dh_C"/>
    <property type="match status" value="1"/>
</dbReference>
<gene>
    <name evidence="6" type="ORF">METBISCDRAFT_14343</name>
</gene>
<dbReference type="Proteomes" id="UP000268321">
    <property type="component" value="Unassembled WGS sequence"/>
</dbReference>
<proteinExistence type="inferred from homology"/>
<evidence type="ECO:0000259" key="4">
    <source>
        <dbReference type="Pfam" id="PF00389"/>
    </source>
</evidence>
<keyword evidence="2" id="KW-0520">NAD</keyword>
<dbReference type="InterPro" id="IPR036291">
    <property type="entry name" value="NAD(P)-bd_dom_sf"/>
</dbReference>
<dbReference type="InterPro" id="IPR006140">
    <property type="entry name" value="D-isomer_DH_NAD-bd"/>
</dbReference>
<protein>
    <submittedName>
        <fullName evidence="6">NAD(P)-binding protein</fullName>
    </submittedName>
</protein>
<reference evidence="7" key="1">
    <citation type="journal article" date="2018" name="Nat. Microbiol.">
        <title>Leveraging single-cell genomics to expand the fungal tree of life.</title>
        <authorList>
            <person name="Ahrendt S.R."/>
            <person name="Quandt C.A."/>
            <person name="Ciobanu D."/>
            <person name="Clum A."/>
            <person name="Salamov A."/>
            <person name="Andreopoulos B."/>
            <person name="Cheng J.F."/>
            <person name="Woyke T."/>
            <person name="Pelin A."/>
            <person name="Henrissat B."/>
            <person name="Reynolds N.K."/>
            <person name="Benny G.L."/>
            <person name="Smith M.E."/>
            <person name="James T.Y."/>
            <person name="Grigoriev I.V."/>
        </authorList>
    </citation>
    <scope>NUCLEOTIDE SEQUENCE [LARGE SCALE GENOMIC DNA]</scope>
    <source>
        <strain evidence="7">Baker2002</strain>
    </source>
</reference>
<dbReference type="GO" id="GO:0016618">
    <property type="term" value="F:hydroxypyruvate reductase [NAD(P)H] activity"/>
    <property type="evidence" value="ECO:0007669"/>
    <property type="project" value="TreeGrafter"/>
</dbReference>
<dbReference type="Pfam" id="PF00389">
    <property type="entry name" value="2-Hacid_dh"/>
    <property type="match status" value="1"/>
</dbReference>
<feature type="domain" description="D-isomer specific 2-hydroxyacid dehydrogenase catalytic" evidence="4">
    <location>
        <begin position="66"/>
        <end position="365"/>
    </location>
</feature>
<evidence type="ECO:0000313" key="6">
    <source>
        <dbReference type="EMBL" id="RKP31342.1"/>
    </source>
</evidence>
<organism evidence="6 7">
    <name type="scientific">Metschnikowia bicuspidata</name>
    <dbReference type="NCBI Taxonomy" id="27322"/>
    <lineage>
        <taxon>Eukaryota</taxon>
        <taxon>Fungi</taxon>
        <taxon>Dikarya</taxon>
        <taxon>Ascomycota</taxon>
        <taxon>Saccharomycotina</taxon>
        <taxon>Pichiomycetes</taxon>
        <taxon>Metschnikowiaceae</taxon>
        <taxon>Metschnikowia</taxon>
    </lineage>
</organism>
<evidence type="ECO:0000256" key="2">
    <source>
        <dbReference type="ARBA" id="ARBA00023027"/>
    </source>
</evidence>
<keyword evidence="1 3" id="KW-0560">Oxidoreductase</keyword>